<proteinExistence type="predicted"/>
<organism evidence="1 2">
    <name type="scientific">Marchantia polymorpha</name>
    <name type="common">Common liverwort</name>
    <name type="synonym">Marchantia aquatica</name>
    <dbReference type="NCBI Taxonomy" id="3197"/>
    <lineage>
        <taxon>Eukaryota</taxon>
        <taxon>Viridiplantae</taxon>
        <taxon>Streptophyta</taxon>
        <taxon>Embryophyta</taxon>
        <taxon>Marchantiophyta</taxon>
        <taxon>Marchantiopsida</taxon>
        <taxon>Marchantiidae</taxon>
        <taxon>Marchantiales</taxon>
        <taxon>Marchantiaceae</taxon>
        <taxon>Marchantia</taxon>
    </lineage>
</organism>
<dbReference type="EMBL" id="KZ772787">
    <property type="protein sequence ID" value="PTQ31075.1"/>
    <property type="molecule type" value="Genomic_DNA"/>
</dbReference>
<accession>A0A2R6WB44</accession>
<evidence type="ECO:0000313" key="1">
    <source>
        <dbReference type="EMBL" id="PTQ31075.1"/>
    </source>
</evidence>
<evidence type="ECO:0000313" key="2">
    <source>
        <dbReference type="Proteomes" id="UP000244005"/>
    </source>
</evidence>
<dbReference type="AlphaFoldDB" id="A0A2R6WB44"/>
<name>A0A2R6WB44_MARPO</name>
<protein>
    <submittedName>
        <fullName evidence="1">Uncharacterized protein</fullName>
    </submittedName>
</protein>
<sequence>MDTLWAGPSAGERTSLLAAALFAILSHIGAHVLRGFAQEVERGGDTTTWMPQHVEHRIPVMHRLCS</sequence>
<dbReference type="Proteomes" id="UP000244005">
    <property type="component" value="Unassembled WGS sequence"/>
</dbReference>
<reference evidence="2" key="1">
    <citation type="journal article" date="2017" name="Cell">
        <title>Insights into land plant evolution garnered from the Marchantia polymorpha genome.</title>
        <authorList>
            <person name="Bowman J.L."/>
            <person name="Kohchi T."/>
            <person name="Yamato K.T."/>
            <person name="Jenkins J."/>
            <person name="Shu S."/>
            <person name="Ishizaki K."/>
            <person name="Yamaoka S."/>
            <person name="Nishihama R."/>
            <person name="Nakamura Y."/>
            <person name="Berger F."/>
            <person name="Adam C."/>
            <person name="Aki S.S."/>
            <person name="Althoff F."/>
            <person name="Araki T."/>
            <person name="Arteaga-Vazquez M.A."/>
            <person name="Balasubrmanian S."/>
            <person name="Barry K."/>
            <person name="Bauer D."/>
            <person name="Boehm C.R."/>
            <person name="Briginshaw L."/>
            <person name="Caballero-Perez J."/>
            <person name="Catarino B."/>
            <person name="Chen F."/>
            <person name="Chiyoda S."/>
            <person name="Chovatia M."/>
            <person name="Davies K.M."/>
            <person name="Delmans M."/>
            <person name="Demura T."/>
            <person name="Dierschke T."/>
            <person name="Dolan L."/>
            <person name="Dorantes-Acosta A.E."/>
            <person name="Eklund D.M."/>
            <person name="Florent S.N."/>
            <person name="Flores-Sandoval E."/>
            <person name="Fujiyama A."/>
            <person name="Fukuzawa H."/>
            <person name="Galik B."/>
            <person name="Grimanelli D."/>
            <person name="Grimwood J."/>
            <person name="Grossniklaus U."/>
            <person name="Hamada T."/>
            <person name="Haseloff J."/>
            <person name="Hetherington A.J."/>
            <person name="Higo A."/>
            <person name="Hirakawa Y."/>
            <person name="Hundley H.N."/>
            <person name="Ikeda Y."/>
            <person name="Inoue K."/>
            <person name="Inoue S.I."/>
            <person name="Ishida S."/>
            <person name="Jia Q."/>
            <person name="Kakita M."/>
            <person name="Kanazawa T."/>
            <person name="Kawai Y."/>
            <person name="Kawashima T."/>
            <person name="Kennedy M."/>
            <person name="Kinose K."/>
            <person name="Kinoshita T."/>
            <person name="Kohara Y."/>
            <person name="Koide E."/>
            <person name="Komatsu K."/>
            <person name="Kopischke S."/>
            <person name="Kubo M."/>
            <person name="Kyozuka J."/>
            <person name="Lagercrantz U."/>
            <person name="Lin S.S."/>
            <person name="Lindquist E."/>
            <person name="Lipzen A.M."/>
            <person name="Lu C.W."/>
            <person name="De Luna E."/>
            <person name="Martienssen R.A."/>
            <person name="Minamino N."/>
            <person name="Mizutani M."/>
            <person name="Mizutani M."/>
            <person name="Mochizuki N."/>
            <person name="Monte I."/>
            <person name="Mosher R."/>
            <person name="Nagasaki H."/>
            <person name="Nakagami H."/>
            <person name="Naramoto S."/>
            <person name="Nishitani K."/>
            <person name="Ohtani M."/>
            <person name="Okamoto T."/>
            <person name="Okumura M."/>
            <person name="Phillips J."/>
            <person name="Pollak B."/>
            <person name="Reinders A."/>
            <person name="Rovekamp M."/>
            <person name="Sano R."/>
            <person name="Sawa S."/>
            <person name="Schmid M.W."/>
            <person name="Shirakawa M."/>
            <person name="Solano R."/>
            <person name="Spunde A."/>
            <person name="Suetsugu N."/>
            <person name="Sugano S."/>
            <person name="Sugiyama A."/>
            <person name="Sun R."/>
            <person name="Suzuki Y."/>
            <person name="Takenaka M."/>
            <person name="Takezawa D."/>
            <person name="Tomogane H."/>
            <person name="Tsuzuki M."/>
            <person name="Ueda T."/>
            <person name="Umeda M."/>
            <person name="Ward J.M."/>
            <person name="Watanabe Y."/>
            <person name="Yazaki K."/>
            <person name="Yokoyama R."/>
            <person name="Yoshitake Y."/>
            <person name="Yotsui I."/>
            <person name="Zachgo S."/>
            <person name="Schmutz J."/>
        </authorList>
    </citation>
    <scope>NUCLEOTIDE SEQUENCE [LARGE SCALE GENOMIC DNA]</scope>
    <source>
        <strain evidence="2">Tak-1</strain>
    </source>
</reference>
<keyword evidence="2" id="KW-1185">Reference proteome</keyword>
<gene>
    <name evidence="1" type="ORF">MARPO_0115s0003</name>
</gene>
<dbReference type="Gramene" id="Mp4g07770.1">
    <property type="protein sequence ID" value="Mp4g07770.1.cds1"/>
    <property type="gene ID" value="Mp4g07770"/>
</dbReference>